<evidence type="ECO:0000256" key="1">
    <source>
        <dbReference type="ARBA" id="ARBA00022527"/>
    </source>
</evidence>
<reference evidence="7" key="1">
    <citation type="submission" date="2023-06" db="EMBL/GenBank/DDBJ databases">
        <title>Genome-scale phylogeny and comparative genomics of the fungal order Sordariales.</title>
        <authorList>
            <consortium name="Lawrence Berkeley National Laboratory"/>
            <person name="Hensen N."/>
            <person name="Bonometti L."/>
            <person name="Westerberg I."/>
            <person name="Brannstrom I.O."/>
            <person name="Guillou S."/>
            <person name="Cros-Aarteil S."/>
            <person name="Calhoun S."/>
            <person name="Haridas S."/>
            <person name="Kuo A."/>
            <person name="Mondo S."/>
            <person name="Pangilinan J."/>
            <person name="Riley R."/>
            <person name="Labutti K."/>
            <person name="Andreopoulos B."/>
            <person name="Lipzen A."/>
            <person name="Chen C."/>
            <person name="Yanf M."/>
            <person name="Daum C."/>
            <person name="Ng V."/>
            <person name="Clum A."/>
            <person name="Steindorff A."/>
            <person name="Ohm R."/>
            <person name="Martin F."/>
            <person name="Silar P."/>
            <person name="Natvig D."/>
            <person name="Lalanne C."/>
            <person name="Gautier V."/>
            <person name="Ament-Velasquez S.L."/>
            <person name="Kruys A."/>
            <person name="Hutchinson M.I."/>
            <person name="Powell A.J."/>
            <person name="Barry K."/>
            <person name="Miller A.N."/>
            <person name="Grigoriev I.V."/>
            <person name="Debuchy R."/>
            <person name="Gladieux P."/>
            <person name="Thoren M.H."/>
            <person name="Johannesson H."/>
        </authorList>
    </citation>
    <scope>NUCLEOTIDE SEQUENCE</scope>
    <source>
        <strain evidence="7">SMH2532-1</strain>
    </source>
</reference>
<keyword evidence="1" id="KW-0723">Serine/threonine-protein kinase</keyword>
<keyword evidence="3" id="KW-0547">Nucleotide-binding</keyword>
<keyword evidence="8" id="KW-1185">Reference proteome</keyword>
<feature type="domain" description="Protein kinase" evidence="6">
    <location>
        <begin position="1"/>
        <end position="218"/>
    </location>
</feature>
<proteinExistence type="predicted"/>
<organism evidence="7 8">
    <name type="scientific">Cercophora newfieldiana</name>
    <dbReference type="NCBI Taxonomy" id="92897"/>
    <lineage>
        <taxon>Eukaryota</taxon>
        <taxon>Fungi</taxon>
        <taxon>Dikarya</taxon>
        <taxon>Ascomycota</taxon>
        <taxon>Pezizomycotina</taxon>
        <taxon>Sordariomycetes</taxon>
        <taxon>Sordariomycetidae</taxon>
        <taxon>Sordariales</taxon>
        <taxon>Lasiosphaeriaceae</taxon>
        <taxon>Cercophora</taxon>
    </lineage>
</organism>
<dbReference type="PROSITE" id="PS50011">
    <property type="entry name" value="PROTEIN_KINASE_DOM"/>
    <property type="match status" value="1"/>
</dbReference>
<keyword evidence="5" id="KW-0067">ATP-binding</keyword>
<evidence type="ECO:0000256" key="5">
    <source>
        <dbReference type="ARBA" id="ARBA00022840"/>
    </source>
</evidence>
<dbReference type="PROSITE" id="PS00108">
    <property type="entry name" value="PROTEIN_KINASE_ST"/>
    <property type="match status" value="1"/>
</dbReference>
<evidence type="ECO:0000256" key="4">
    <source>
        <dbReference type="ARBA" id="ARBA00022777"/>
    </source>
</evidence>
<dbReference type="SUPFAM" id="SSF56112">
    <property type="entry name" value="Protein kinase-like (PK-like)"/>
    <property type="match status" value="1"/>
</dbReference>
<dbReference type="PANTHER" id="PTHR24349">
    <property type="entry name" value="SERINE/THREONINE-PROTEIN KINASE"/>
    <property type="match status" value="1"/>
</dbReference>
<dbReference type="SMART" id="SM00220">
    <property type="entry name" value="S_TKc"/>
    <property type="match status" value="1"/>
</dbReference>
<keyword evidence="2" id="KW-0808">Transferase</keyword>
<dbReference type="InterPro" id="IPR011009">
    <property type="entry name" value="Kinase-like_dom_sf"/>
</dbReference>
<evidence type="ECO:0000313" key="7">
    <source>
        <dbReference type="EMBL" id="KAK0644602.1"/>
    </source>
</evidence>
<dbReference type="Proteomes" id="UP001174936">
    <property type="component" value="Unassembled WGS sequence"/>
</dbReference>
<evidence type="ECO:0000259" key="6">
    <source>
        <dbReference type="PROSITE" id="PS50011"/>
    </source>
</evidence>
<evidence type="ECO:0000313" key="8">
    <source>
        <dbReference type="Proteomes" id="UP001174936"/>
    </source>
</evidence>
<dbReference type="EMBL" id="JAULSV010000005">
    <property type="protein sequence ID" value="KAK0644602.1"/>
    <property type="molecule type" value="Genomic_DNA"/>
</dbReference>
<dbReference type="GO" id="GO:0005524">
    <property type="term" value="F:ATP binding"/>
    <property type="evidence" value="ECO:0007669"/>
    <property type="project" value="UniProtKB-KW"/>
</dbReference>
<dbReference type="InterPro" id="IPR008271">
    <property type="entry name" value="Ser/Thr_kinase_AS"/>
</dbReference>
<dbReference type="InterPro" id="IPR000719">
    <property type="entry name" value="Prot_kinase_dom"/>
</dbReference>
<dbReference type="InterPro" id="IPR050205">
    <property type="entry name" value="CDPK_Ser/Thr_kinases"/>
</dbReference>
<dbReference type="Pfam" id="PF00069">
    <property type="entry name" value="Pkinase"/>
    <property type="match status" value="1"/>
</dbReference>
<gene>
    <name evidence="7" type="ORF">B0T16DRAFT_460640</name>
</gene>
<evidence type="ECO:0000256" key="3">
    <source>
        <dbReference type="ARBA" id="ARBA00022741"/>
    </source>
</evidence>
<name>A0AA40CN66_9PEZI</name>
<dbReference type="GO" id="GO:0004674">
    <property type="term" value="F:protein serine/threonine kinase activity"/>
    <property type="evidence" value="ECO:0007669"/>
    <property type="project" value="UniProtKB-KW"/>
</dbReference>
<sequence>MARSVVTQLFQALDFLHRHHITHKDVKPANMMLHPASVDMAAHQCLVKLGDFGLSEFHPNAEEELGSEDGHIPRLGTLHYAAPEMFPGCFLARPERARLWQLVKAAYGPRESRRTRSSPGPVLAAPQGGIWAAGVTAYQVITGLSNPFQLGKDTLRAMREGVVGFCPPLIRARVEGKKALRLVALGVSPAASDCLYLVLNGQPHLRPDASTGLGHAWIKGSMVS</sequence>
<evidence type="ECO:0000256" key="2">
    <source>
        <dbReference type="ARBA" id="ARBA00022679"/>
    </source>
</evidence>
<comment type="caution">
    <text evidence="7">The sequence shown here is derived from an EMBL/GenBank/DDBJ whole genome shotgun (WGS) entry which is preliminary data.</text>
</comment>
<dbReference type="Gene3D" id="1.10.510.10">
    <property type="entry name" value="Transferase(Phosphotransferase) domain 1"/>
    <property type="match status" value="1"/>
</dbReference>
<dbReference type="AlphaFoldDB" id="A0AA40CN66"/>
<protein>
    <submittedName>
        <fullName evidence="7">Kinase-like domain-containing protein</fullName>
    </submittedName>
</protein>
<accession>A0AA40CN66</accession>
<keyword evidence="4 7" id="KW-0418">Kinase</keyword>